<reference evidence="7" key="1">
    <citation type="submission" date="2023-07" db="EMBL/GenBank/DDBJ databases">
        <title>Verminephrobacter genomes.</title>
        <authorList>
            <person name="Lund M.B."/>
        </authorList>
    </citation>
    <scope>NUCLEOTIDE SEQUENCE [LARGE SCALE GENOMIC DNA]</scope>
    <source>
        <strain evidence="7">AtM5-05</strain>
    </source>
</reference>
<dbReference type="GeneID" id="77320406"/>
<accession>A0ABT3KVB7</accession>
<organism evidence="6 7">
    <name type="scientific">Verminephrobacter aporrectodeae subsp. tuberculatae</name>
    <dbReference type="NCBI Taxonomy" id="1110392"/>
    <lineage>
        <taxon>Bacteria</taxon>
        <taxon>Pseudomonadati</taxon>
        <taxon>Pseudomonadota</taxon>
        <taxon>Betaproteobacteria</taxon>
        <taxon>Burkholderiales</taxon>
        <taxon>Comamonadaceae</taxon>
        <taxon>Verminephrobacter</taxon>
    </lineage>
</organism>
<feature type="domain" description="Flavin reductase like" evidence="5">
    <location>
        <begin position="19"/>
        <end position="177"/>
    </location>
</feature>
<evidence type="ECO:0000259" key="5">
    <source>
        <dbReference type="SMART" id="SM00903"/>
    </source>
</evidence>
<dbReference type="InterPro" id="IPR002563">
    <property type="entry name" value="Flavin_Rdtase-like_dom"/>
</dbReference>
<protein>
    <submittedName>
        <fullName evidence="6">Flavin reductase family protein</fullName>
    </submittedName>
</protein>
<evidence type="ECO:0000256" key="1">
    <source>
        <dbReference type="ARBA" id="ARBA00001917"/>
    </source>
</evidence>
<sequence length="209" mass="22820">MLFIDPENTPDFKRSLLNAIVAPRPIGWISTVDPEGRANLAPFSHFNLVSTAPPVLIFSCNAPADRHEKDSLRNVRANGEFVTNLVTWELRNSMNTSSIDAPYGTDEFALAGLAKAPSRKVRPPRVAASPASMECKLLRIVEIEPQRPGDTRSCVVFGQVVGIHLDPAFVDPGGHFDIARTLPLTRLGGNQYASVGPLVELLRPSSRRD</sequence>
<comment type="caution">
    <text evidence="6">The sequence shown here is derived from an EMBL/GenBank/DDBJ whole genome shotgun (WGS) entry which is preliminary data.</text>
</comment>
<dbReference type="Gene3D" id="2.30.110.10">
    <property type="entry name" value="Electron Transport, Fmn-binding Protein, Chain A"/>
    <property type="match status" value="1"/>
</dbReference>
<comment type="similarity">
    <text evidence="4">Belongs to the flavoredoxin family.</text>
</comment>
<keyword evidence="7" id="KW-1185">Reference proteome</keyword>
<keyword evidence="3" id="KW-0288">FMN</keyword>
<dbReference type="EMBL" id="QZCW01000002">
    <property type="protein sequence ID" value="MCW5322181.1"/>
    <property type="molecule type" value="Genomic_DNA"/>
</dbReference>
<name>A0ABT3KVB7_9BURK</name>
<evidence type="ECO:0000313" key="6">
    <source>
        <dbReference type="EMBL" id="MCW5322181.1"/>
    </source>
</evidence>
<dbReference type="InterPro" id="IPR012349">
    <property type="entry name" value="Split_barrel_FMN-bd"/>
</dbReference>
<evidence type="ECO:0000256" key="2">
    <source>
        <dbReference type="ARBA" id="ARBA00022630"/>
    </source>
</evidence>
<dbReference type="Pfam" id="PF01613">
    <property type="entry name" value="Flavin_Reduct"/>
    <property type="match status" value="1"/>
</dbReference>
<proteinExistence type="inferred from homology"/>
<keyword evidence="2" id="KW-0285">Flavoprotein</keyword>
<dbReference type="Proteomes" id="UP001208935">
    <property type="component" value="Unassembled WGS sequence"/>
</dbReference>
<comment type="cofactor">
    <cofactor evidence="1">
        <name>FMN</name>
        <dbReference type="ChEBI" id="CHEBI:58210"/>
    </cofactor>
</comment>
<evidence type="ECO:0000256" key="3">
    <source>
        <dbReference type="ARBA" id="ARBA00022643"/>
    </source>
</evidence>
<evidence type="ECO:0000256" key="4">
    <source>
        <dbReference type="ARBA" id="ARBA00038054"/>
    </source>
</evidence>
<gene>
    <name evidence="6" type="ORF">D5039_13780</name>
</gene>
<dbReference type="SUPFAM" id="SSF50475">
    <property type="entry name" value="FMN-binding split barrel"/>
    <property type="match status" value="1"/>
</dbReference>
<dbReference type="RefSeq" id="WP_010100510.1">
    <property type="nucleotide sequence ID" value="NZ_QZCV01000002.1"/>
</dbReference>
<dbReference type="PANTHER" id="PTHR33798">
    <property type="entry name" value="FLAVOPROTEIN OXYGENASE"/>
    <property type="match status" value="1"/>
</dbReference>
<dbReference type="SMART" id="SM00903">
    <property type="entry name" value="Flavin_Reduct"/>
    <property type="match status" value="1"/>
</dbReference>
<evidence type="ECO:0000313" key="7">
    <source>
        <dbReference type="Proteomes" id="UP001208935"/>
    </source>
</evidence>
<dbReference type="PANTHER" id="PTHR33798:SF5">
    <property type="entry name" value="FLAVIN REDUCTASE LIKE DOMAIN-CONTAINING PROTEIN"/>
    <property type="match status" value="1"/>
</dbReference>